<accession>A0A6A6WWX3</accession>
<name>A0A6A6WWX3_9PLEO</name>
<organism evidence="2 3">
    <name type="scientific">Melanomma pulvis-pyrius CBS 109.77</name>
    <dbReference type="NCBI Taxonomy" id="1314802"/>
    <lineage>
        <taxon>Eukaryota</taxon>
        <taxon>Fungi</taxon>
        <taxon>Dikarya</taxon>
        <taxon>Ascomycota</taxon>
        <taxon>Pezizomycotina</taxon>
        <taxon>Dothideomycetes</taxon>
        <taxon>Pleosporomycetidae</taxon>
        <taxon>Pleosporales</taxon>
        <taxon>Melanommataceae</taxon>
        <taxon>Melanomma</taxon>
    </lineage>
</organism>
<gene>
    <name evidence="2" type="ORF">K505DRAFT_341948</name>
</gene>
<reference evidence="2" key="1">
    <citation type="journal article" date="2020" name="Stud. Mycol.">
        <title>101 Dothideomycetes genomes: a test case for predicting lifestyles and emergence of pathogens.</title>
        <authorList>
            <person name="Haridas S."/>
            <person name="Albert R."/>
            <person name="Binder M."/>
            <person name="Bloem J."/>
            <person name="Labutti K."/>
            <person name="Salamov A."/>
            <person name="Andreopoulos B."/>
            <person name="Baker S."/>
            <person name="Barry K."/>
            <person name="Bills G."/>
            <person name="Bluhm B."/>
            <person name="Cannon C."/>
            <person name="Castanera R."/>
            <person name="Culley D."/>
            <person name="Daum C."/>
            <person name="Ezra D."/>
            <person name="Gonzalez J."/>
            <person name="Henrissat B."/>
            <person name="Kuo A."/>
            <person name="Liang C."/>
            <person name="Lipzen A."/>
            <person name="Lutzoni F."/>
            <person name="Magnuson J."/>
            <person name="Mondo S."/>
            <person name="Nolan M."/>
            <person name="Ohm R."/>
            <person name="Pangilinan J."/>
            <person name="Park H.-J."/>
            <person name="Ramirez L."/>
            <person name="Alfaro M."/>
            <person name="Sun H."/>
            <person name="Tritt A."/>
            <person name="Yoshinaga Y."/>
            <person name="Zwiers L.-H."/>
            <person name="Turgeon B."/>
            <person name="Goodwin S."/>
            <person name="Spatafora J."/>
            <person name="Crous P."/>
            <person name="Grigoriev I."/>
        </authorList>
    </citation>
    <scope>NUCLEOTIDE SEQUENCE</scope>
    <source>
        <strain evidence="2">CBS 109.77</strain>
    </source>
</reference>
<evidence type="ECO:0000313" key="3">
    <source>
        <dbReference type="Proteomes" id="UP000799757"/>
    </source>
</evidence>
<dbReference type="EMBL" id="MU002202">
    <property type="protein sequence ID" value="KAF2788606.1"/>
    <property type="molecule type" value="Genomic_DNA"/>
</dbReference>
<keyword evidence="1" id="KW-0472">Membrane</keyword>
<keyword evidence="1" id="KW-0812">Transmembrane</keyword>
<evidence type="ECO:0000256" key="1">
    <source>
        <dbReference type="SAM" id="Phobius"/>
    </source>
</evidence>
<proteinExistence type="predicted"/>
<dbReference type="AlphaFoldDB" id="A0A6A6WWX3"/>
<keyword evidence="1" id="KW-1133">Transmembrane helix</keyword>
<dbReference type="Proteomes" id="UP000799757">
    <property type="component" value="Unassembled WGS sequence"/>
</dbReference>
<keyword evidence="3" id="KW-1185">Reference proteome</keyword>
<sequence length="294" mass="32355">MATIYRALIVVCAILGSFLVLSCFYPWTAIREWFFQLDLFENGPEPPRSAPRLRYRYLNRLVSTRTASHHLQQTLLELSWLNSLGFQRRENRSKIGNIGLTAIALAVLAQVTGFGLTQRPRILVTLAQSITLVGNFVFHALTAIEAVYLLLKGLSSDRFMTDGTCRSLTRKNEGLLSSTTLRVVDKEVAKGKTLGCLGVAVRTCDRSTEAFLEPLDATKITNVRAILGITKQRAYPHASDRELGLGYALALGRLSNIRSAAEIVIFAQSIQNIIPSPNSREVLSSGGDLCADEA</sequence>
<dbReference type="PROSITE" id="PS51257">
    <property type="entry name" value="PROKAR_LIPOPROTEIN"/>
    <property type="match status" value="1"/>
</dbReference>
<evidence type="ECO:0000313" key="2">
    <source>
        <dbReference type="EMBL" id="KAF2788606.1"/>
    </source>
</evidence>
<protein>
    <submittedName>
        <fullName evidence="2">Uncharacterized protein</fullName>
    </submittedName>
</protein>
<feature type="transmembrane region" description="Helical" evidence="1">
    <location>
        <begin position="95"/>
        <end position="116"/>
    </location>
</feature>
<feature type="transmembrane region" description="Helical" evidence="1">
    <location>
        <begin position="122"/>
        <end position="151"/>
    </location>
</feature>
<feature type="transmembrane region" description="Helical" evidence="1">
    <location>
        <begin position="6"/>
        <end position="27"/>
    </location>
</feature>